<feature type="domain" description="HDOD" evidence="1">
    <location>
        <begin position="229"/>
        <end position="418"/>
    </location>
</feature>
<dbReference type="InterPro" id="IPR052340">
    <property type="entry name" value="RNase_Y/CdgJ"/>
</dbReference>
<reference evidence="2 3" key="1">
    <citation type="submission" date="2019-01" db="EMBL/GenBank/DDBJ databases">
        <title>Nocardioides guangzhouensis sp. nov., an actinobacterium isolated from soil.</title>
        <authorList>
            <person name="Fu Y."/>
            <person name="Cai Y."/>
            <person name="Lin Z."/>
            <person name="Chen P."/>
        </authorList>
    </citation>
    <scope>NUCLEOTIDE SEQUENCE [LARGE SCALE GENOMIC DNA]</scope>
    <source>
        <strain evidence="2 3">NBRC 105384</strain>
    </source>
</reference>
<gene>
    <name evidence="2" type="ORF">ETU37_06665</name>
</gene>
<dbReference type="InterPro" id="IPR035919">
    <property type="entry name" value="EAL_sf"/>
</dbReference>
<dbReference type="Proteomes" id="UP000291189">
    <property type="component" value="Unassembled WGS sequence"/>
</dbReference>
<dbReference type="Gene3D" id="1.10.3210.10">
    <property type="entry name" value="Hypothetical protein af1432"/>
    <property type="match status" value="1"/>
</dbReference>
<evidence type="ECO:0000313" key="2">
    <source>
        <dbReference type="EMBL" id="RYU13501.1"/>
    </source>
</evidence>
<dbReference type="PANTHER" id="PTHR33525:SF4">
    <property type="entry name" value="CYCLIC DI-GMP PHOSPHODIESTERASE CDGJ"/>
    <property type="match status" value="1"/>
</dbReference>
<sequence>MTLPARRATPTGTMRTGGGVRVETTGEATTTAAPAVAVGRQAVVDRDRRVVGYELLYRSLQPDAPRPSGDQMTADVVLSALTIGVGQLVGDKVIFCNAERSALTGDTPVTLPSHRTVIEVLETVAIDDEVIRGCADLVAQGYRLALDDFVWVDGVERLLELASIVKLDVRAGSRAELEELARRCTPYGVRLLAEKLETDDELQWAMDAGFDYFQGYAIERPQVVRASALPPSAAGHVQLAATMLTEDVDFDELERVLRREPGLVVQVLQLASVGADRGLRREVQTVREALVLLGTVKIRQWVALTLLSGRPSAGTDGLATALVRARTCELLAGSRGLGDPEFAFTTGLLSALDLLLGVPLDEVAVSLDLPDAVTAAAFRHEGAVGALVAEVASYQGAVSRRTPTPAETDLDAASAAAFGWAMPFVSTFAASPAA</sequence>
<dbReference type="PANTHER" id="PTHR33525">
    <property type="match status" value="1"/>
</dbReference>
<proteinExistence type="predicted"/>
<keyword evidence="3" id="KW-1185">Reference proteome</keyword>
<dbReference type="InterPro" id="IPR013976">
    <property type="entry name" value="HDOD"/>
</dbReference>
<dbReference type="Pfam" id="PF08668">
    <property type="entry name" value="HDOD"/>
    <property type="match status" value="1"/>
</dbReference>
<dbReference type="EMBL" id="SDPU01000018">
    <property type="protein sequence ID" value="RYU13501.1"/>
    <property type="molecule type" value="Genomic_DNA"/>
</dbReference>
<dbReference type="OrthoDB" id="9804751at2"/>
<evidence type="ECO:0000259" key="1">
    <source>
        <dbReference type="PROSITE" id="PS51833"/>
    </source>
</evidence>
<dbReference type="Gene3D" id="3.20.20.450">
    <property type="entry name" value="EAL domain"/>
    <property type="match status" value="1"/>
</dbReference>
<dbReference type="Pfam" id="PF00563">
    <property type="entry name" value="EAL"/>
    <property type="match status" value="1"/>
</dbReference>
<accession>A0A4Q5J6Z2</accession>
<protein>
    <submittedName>
        <fullName evidence="2">EAL domain-containing protein</fullName>
    </submittedName>
</protein>
<name>A0A4Q5J6Z2_9ACTN</name>
<comment type="caution">
    <text evidence="2">The sequence shown here is derived from an EMBL/GenBank/DDBJ whole genome shotgun (WGS) entry which is preliminary data.</text>
</comment>
<dbReference type="SMART" id="SM00052">
    <property type="entry name" value="EAL"/>
    <property type="match status" value="1"/>
</dbReference>
<dbReference type="SUPFAM" id="SSF109604">
    <property type="entry name" value="HD-domain/PDEase-like"/>
    <property type="match status" value="1"/>
</dbReference>
<dbReference type="InterPro" id="IPR001633">
    <property type="entry name" value="EAL_dom"/>
</dbReference>
<evidence type="ECO:0000313" key="3">
    <source>
        <dbReference type="Proteomes" id="UP000291189"/>
    </source>
</evidence>
<dbReference type="SUPFAM" id="SSF141868">
    <property type="entry name" value="EAL domain-like"/>
    <property type="match status" value="1"/>
</dbReference>
<dbReference type="PROSITE" id="PS51833">
    <property type="entry name" value="HDOD"/>
    <property type="match status" value="1"/>
</dbReference>
<dbReference type="PIRSF" id="PIRSF003180">
    <property type="entry name" value="DiGMPpdiest_YuxH"/>
    <property type="match status" value="1"/>
</dbReference>
<dbReference type="InterPro" id="IPR014408">
    <property type="entry name" value="dGMP_Pdiesterase_EAL/HD-GYP"/>
</dbReference>
<organism evidence="2 3">
    <name type="scientific">Nocardioides iriomotensis</name>
    <dbReference type="NCBI Taxonomy" id="715784"/>
    <lineage>
        <taxon>Bacteria</taxon>
        <taxon>Bacillati</taxon>
        <taxon>Actinomycetota</taxon>
        <taxon>Actinomycetes</taxon>
        <taxon>Propionibacteriales</taxon>
        <taxon>Nocardioidaceae</taxon>
        <taxon>Nocardioides</taxon>
    </lineage>
</organism>
<dbReference type="AlphaFoldDB" id="A0A4Q5J6Z2"/>